<keyword evidence="11" id="KW-1185">Reference proteome</keyword>
<organism evidence="10 11">
    <name type="scientific">Actomonas aquatica</name>
    <dbReference type="NCBI Taxonomy" id="2866162"/>
    <lineage>
        <taxon>Bacteria</taxon>
        <taxon>Pseudomonadati</taxon>
        <taxon>Verrucomicrobiota</taxon>
        <taxon>Opitutia</taxon>
        <taxon>Opitutales</taxon>
        <taxon>Opitutaceae</taxon>
        <taxon>Actomonas</taxon>
    </lineage>
</organism>
<evidence type="ECO:0000256" key="8">
    <source>
        <dbReference type="SAM" id="SignalP"/>
    </source>
</evidence>
<dbReference type="PANTHER" id="PTHR31297">
    <property type="entry name" value="GLUCAN ENDO-1,6-BETA-GLUCOSIDASE B"/>
    <property type="match status" value="1"/>
</dbReference>
<gene>
    <name evidence="10" type="ORF">K1X11_016895</name>
</gene>
<accession>A0ABZ1C4R8</accession>
<feature type="chain" id="PRO_5045191325" evidence="8">
    <location>
        <begin position="24"/>
        <end position="360"/>
    </location>
</feature>
<evidence type="ECO:0000256" key="2">
    <source>
        <dbReference type="ARBA" id="ARBA00022801"/>
    </source>
</evidence>
<reference evidence="10 11" key="1">
    <citation type="submission" date="2021-08" db="EMBL/GenBank/DDBJ databases">
        <authorList>
            <person name="Zhang D."/>
            <person name="Zhang A."/>
            <person name="Wang L."/>
        </authorList>
    </citation>
    <scope>NUCLEOTIDE SEQUENCE [LARGE SCALE GENOMIC DNA]</scope>
    <source>
        <strain evidence="10 11">WL0086</strain>
    </source>
</reference>
<evidence type="ECO:0000313" key="10">
    <source>
        <dbReference type="EMBL" id="WRQ86496.1"/>
    </source>
</evidence>
<keyword evidence="3" id="KW-0136">Cellulose degradation</keyword>
<dbReference type="PANTHER" id="PTHR31297:SF41">
    <property type="entry name" value="ENDOGLUCANASE, PUTATIVE (AFU_ORTHOLOGUE AFUA_5G01830)-RELATED"/>
    <property type="match status" value="1"/>
</dbReference>
<comment type="similarity">
    <text evidence="1 7">Belongs to the glycosyl hydrolase 5 (cellulase A) family.</text>
</comment>
<dbReference type="EMBL" id="CP139781">
    <property type="protein sequence ID" value="WRQ86496.1"/>
    <property type="molecule type" value="Genomic_DNA"/>
</dbReference>
<keyword evidence="5 7" id="KW-0326">Glycosidase</keyword>
<evidence type="ECO:0000256" key="6">
    <source>
        <dbReference type="ARBA" id="ARBA00023326"/>
    </source>
</evidence>
<dbReference type="Proteomes" id="UP000738431">
    <property type="component" value="Chromosome"/>
</dbReference>
<dbReference type="Pfam" id="PF00150">
    <property type="entry name" value="Cellulase"/>
    <property type="match status" value="1"/>
</dbReference>
<dbReference type="InterPro" id="IPR001547">
    <property type="entry name" value="Glyco_hydro_5"/>
</dbReference>
<feature type="signal peptide" evidence="8">
    <location>
        <begin position="1"/>
        <end position="23"/>
    </location>
</feature>
<reference evidence="10 11" key="2">
    <citation type="submission" date="2023-12" db="EMBL/GenBank/DDBJ databases">
        <title>Description of an unclassified Opitutus bacterium of Verrucomicrobiota.</title>
        <authorList>
            <person name="Zhang D.-F."/>
        </authorList>
    </citation>
    <scope>NUCLEOTIDE SEQUENCE [LARGE SCALE GENOMIC DNA]</scope>
    <source>
        <strain evidence="10 11">WL0086</strain>
    </source>
</reference>
<keyword evidence="2 7" id="KW-0378">Hydrolase</keyword>
<evidence type="ECO:0000256" key="3">
    <source>
        <dbReference type="ARBA" id="ARBA00023001"/>
    </source>
</evidence>
<keyword evidence="6" id="KW-0624">Polysaccharide degradation</keyword>
<evidence type="ECO:0000256" key="5">
    <source>
        <dbReference type="ARBA" id="ARBA00023295"/>
    </source>
</evidence>
<dbReference type="Gene3D" id="3.20.20.80">
    <property type="entry name" value="Glycosidases"/>
    <property type="match status" value="1"/>
</dbReference>
<proteinExistence type="inferred from homology"/>
<keyword evidence="4" id="KW-0119">Carbohydrate metabolism</keyword>
<evidence type="ECO:0000256" key="4">
    <source>
        <dbReference type="ARBA" id="ARBA00023277"/>
    </source>
</evidence>
<dbReference type="RefSeq" id="WP_221031417.1">
    <property type="nucleotide sequence ID" value="NZ_CP139781.1"/>
</dbReference>
<dbReference type="SUPFAM" id="SSF51445">
    <property type="entry name" value="(Trans)glycosidases"/>
    <property type="match status" value="1"/>
</dbReference>
<protein>
    <submittedName>
        <fullName evidence="10">Cellulase family glycosylhydrolase</fullName>
    </submittedName>
</protein>
<evidence type="ECO:0000313" key="11">
    <source>
        <dbReference type="Proteomes" id="UP000738431"/>
    </source>
</evidence>
<keyword evidence="8" id="KW-0732">Signal</keyword>
<evidence type="ECO:0000256" key="1">
    <source>
        <dbReference type="ARBA" id="ARBA00005641"/>
    </source>
</evidence>
<dbReference type="InterPro" id="IPR017853">
    <property type="entry name" value="GH"/>
</dbReference>
<evidence type="ECO:0000259" key="9">
    <source>
        <dbReference type="Pfam" id="PF00150"/>
    </source>
</evidence>
<dbReference type="InterPro" id="IPR050386">
    <property type="entry name" value="Glycosyl_hydrolase_5"/>
</dbReference>
<name>A0ABZ1C4R8_9BACT</name>
<evidence type="ECO:0000256" key="7">
    <source>
        <dbReference type="RuleBase" id="RU361153"/>
    </source>
</evidence>
<sequence length="360" mass="40395">MTPLRRLLLLTLAATLLPLTTAAAEPTFKRGVNISHWMAQHFPGRYATPDRFDAEDAAWIAAHGYDHVRIPIDGRILISLEGNLIAELLEPLDEALTWCQDQNLGVIVDMHYLPGNEFLNDAADNALWTDPALRAAAASLWRQIATKYREHGPWLRFELLNEAVAPANEDLNILNQLLVDAIREVDADRVLYVSSNRWGQFQTVPDLRLFDDPNVHYALHTYEPFFFTHQSTPWSDLKDIPPGDVPFPGSYTVASDSPLAADVIADHGSRTMQLDLAFVQNHYAPVIAWAKEHNVNVVITEFGVYRAADRASTLNWIRANVELCEEAGFGWTVWDYMGGFAIRDAEGNPTAVHEGLFPEK</sequence>
<feature type="domain" description="Glycoside hydrolase family 5" evidence="9">
    <location>
        <begin position="55"/>
        <end position="336"/>
    </location>
</feature>